<organism evidence="1 2">
    <name type="scientific">Pseudomonas monteilii</name>
    <dbReference type="NCBI Taxonomy" id="76759"/>
    <lineage>
        <taxon>Bacteria</taxon>
        <taxon>Pseudomonadati</taxon>
        <taxon>Pseudomonadota</taxon>
        <taxon>Gammaproteobacteria</taxon>
        <taxon>Pseudomonadales</taxon>
        <taxon>Pseudomonadaceae</taxon>
        <taxon>Pseudomonas</taxon>
    </lineage>
</organism>
<name>A0A7X3JQ89_9PSED</name>
<accession>A0A7X3JQ89</accession>
<sequence>MNENHDIPSSFLNIDTDRYGSAWLAFSSDPWPVSVLNASKQGQAPAHRFEGGDLTQARHNPELLGIAMTPDNLQVDKDVLEYAQYGCSPFDSAHGFRTRWLRRFALKGYLVNAMNRPTLENGVLAVVLDDTVGLIQEFNHQRLNWVVRR</sequence>
<proteinExistence type="predicted"/>
<dbReference type="AlphaFoldDB" id="A0A7X3JQ89"/>
<evidence type="ECO:0000313" key="1">
    <source>
        <dbReference type="EMBL" id="MVF48544.1"/>
    </source>
</evidence>
<dbReference type="EMBL" id="WEIK01000003">
    <property type="protein sequence ID" value="MVF48544.1"/>
    <property type="molecule type" value="Genomic_DNA"/>
</dbReference>
<protein>
    <submittedName>
        <fullName evidence="1">Uncharacterized protein</fullName>
    </submittedName>
</protein>
<evidence type="ECO:0000313" key="2">
    <source>
        <dbReference type="Proteomes" id="UP000440965"/>
    </source>
</evidence>
<dbReference type="Proteomes" id="UP000440965">
    <property type="component" value="Unassembled WGS sequence"/>
</dbReference>
<reference evidence="1 2" key="1">
    <citation type="submission" date="2019-10" db="EMBL/GenBank/DDBJ databases">
        <title>XDR Pseudomonas monteilii producing IMP-16 from LCR.</title>
        <authorList>
            <person name="Ballaben A."/>
            <person name="Doi Y."/>
        </authorList>
    </citation>
    <scope>NUCLEOTIDE SEQUENCE [LARGE SCALE GENOMIC DNA]</scope>
    <source>
        <strain evidence="1 2">597/14</strain>
    </source>
</reference>
<gene>
    <name evidence="1" type="ORF">F9Z43_04110</name>
</gene>
<comment type="caution">
    <text evidence="1">The sequence shown here is derived from an EMBL/GenBank/DDBJ whole genome shotgun (WGS) entry which is preliminary data.</text>
</comment>